<dbReference type="Pfam" id="PF00749">
    <property type="entry name" value="tRNA-synt_1c"/>
    <property type="match status" value="1"/>
</dbReference>
<dbReference type="InterPro" id="IPR014729">
    <property type="entry name" value="Rossmann-like_a/b/a_fold"/>
</dbReference>
<feature type="binding site" evidence="7">
    <location>
        <begin position="12"/>
        <end position="16"/>
    </location>
    <ligand>
        <name>L-glutamate</name>
        <dbReference type="ChEBI" id="CHEBI:29985"/>
    </ligand>
</feature>
<dbReference type="HAMAP" id="MF_01428">
    <property type="entry name" value="Glu_Q_tRNA_synth"/>
    <property type="match status" value="1"/>
</dbReference>
<dbReference type="EMBL" id="FZOA01000003">
    <property type="protein sequence ID" value="SNR74631.1"/>
    <property type="molecule type" value="Genomic_DNA"/>
</dbReference>
<evidence type="ECO:0000256" key="6">
    <source>
        <dbReference type="ARBA" id="ARBA00023146"/>
    </source>
</evidence>
<feature type="binding site" evidence="7">
    <location>
        <position position="181"/>
    </location>
    <ligand>
        <name>L-glutamate</name>
        <dbReference type="ChEBI" id="CHEBI:29985"/>
    </ligand>
</feature>
<evidence type="ECO:0000256" key="3">
    <source>
        <dbReference type="ARBA" id="ARBA00022741"/>
    </source>
</evidence>
<evidence type="ECO:0000313" key="10">
    <source>
        <dbReference type="EMBL" id="SNR74631.1"/>
    </source>
</evidence>
<dbReference type="InterPro" id="IPR020058">
    <property type="entry name" value="Glu/Gln-tRNA-synth_Ib_cat-dom"/>
</dbReference>
<sequence length="306" mass="34121">MAHSAPDVARGRFAPSPTGPLHFGSLIAATASYLDARSLHGEWLVRMEDLDLPRQMPGAADLILTTLEQYGFEWDGPVLYQSQRDAYYQHALQTLTERGLTYPCGCSRKEIADSAATGIDGLVYPGTCRHGLAGKHARAWRVQVNHQPTQFQDRVQGEISQLLSRDIGDFVLKRADGLFAYQLAVVVDDELQGISHIVRGADLLDSTPRQIFLQQALGYATPAYLHVPVAANAAGEKLSKQTLAKPLNSRYKVADLWRVLTFLGQSPPDELYHQSLSEVWQWALQHWQPARIPRQRAIPIQVRHAE</sequence>
<dbReference type="GO" id="GO:0004818">
    <property type="term" value="F:glutamate-tRNA ligase activity"/>
    <property type="evidence" value="ECO:0007669"/>
    <property type="project" value="TreeGrafter"/>
</dbReference>
<feature type="binding site" evidence="7">
    <location>
        <position position="199"/>
    </location>
    <ligand>
        <name>L-glutamate</name>
        <dbReference type="ChEBI" id="CHEBI:29985"/>
    </ligand>
</feature>
<evidence type="ECO:0000313" key="11">
    <source>
        <dbReference type="Proteomes" id="UP000198305"/>
    </source>
</evidence>
<dbReference type="NCBIfam" id="NF004313">
    <property type="entry name" value="PRK05710.1-2"/>
    <property type="match status" value="1"/>
</dbReference>
<evidence type="ECO:0000256" key="4">
    <source>
        <dbReference type="ARBA" id="ARBA00022833"/>
    </source>
</evidence>
<dbReference type="SUPFAM" id="SSF52374">
    <property type="entry name" value="Nucleotidylyl transferase"/>
    <property type="match status" value="1"/>
</dbReference>
<feature type="short sequence motif" description="'KMSKS' region" evidence="7">
    <location>
        <begin position="237"/>
        <end position="241"/>
    </location>
</feature>
<dbReference type="PANTHER" id="PTHR43311:SF1">
    <property type="entry name" value="GLUTAMYL-Q TRNA(ASP) SYNTHETASE"/>
    <property type="match status" value="1"/>
</dbReference>
<dbReference type="RefSeq" id="WP_089374976.1">
    <property type="nucleotide sequence ID" value="NZ_FZOA01000003.1"/>
</dbReference>
<dbReference type="AlphaFoldDB" id="A0A238YV74"/>
<evidence type="ECO:0000256" key="5">
    <source>
        <dbReference type="ARBA" id="ARBA00022840"/>
    </source>
</evidence>
<comment type="function">
    <text evidence="7">Catalyzes the tRNA-independent activation of glutamate in presence of ATP and the subsequent transfer of glutamate onto a tRNA(Asp). Glutamate is transferred on the 2-amino-5-(4,5-dihydroxy-2-cyclopenten-1-yl) moiety of the queuosine in the wobble position of the QUC anticodon.</text>
</comment>
<protein>
    <recommendedName>
        <fullName evidence="7">Glutamyl-Q tRNA(Asp) synthetase</fullName>
        <shortName evidence="7">Glu-Q-RSs</shortName>
        <ecNumber evidence="7">6.1.1.-</ecNumber>
    </recommendedName>
</protein>
<dbReference type="FunFam" id="3.40.50.620:FF:000093">
    <property type="entry name" value="Glutamyl-Q tRNA(Asp) synthetase"/>
    <property type="match status" value="1"/>
</dbReference>
<accession>A0A238YV74</accession>
<reference evidence="11" key="1">
    <citation type="submission" date="2017-06" db="EMBL/GenBank/DDBJ databases">
        <authorList>
            <person name="Varghese N."/>
            <person name="Submissions S."/>
        </authorList>
    </citation>
    <scope>NUCLEOTIDE SEQUENCE [LARGE SCALE GENOMIC DNA]</scope>
    <source>
        <strain evidence="11">Ca-68</strain>
    </source>
</reference>
<feature type="binding site" evidence="7">
    <location>
        <position position="106"/>
    </location>
    <ligand>
        <name>Zn(2+)</name>
        <dbReference type="ChEBI" id="CHEBI:29105"/>
    </ligand>
</feature>
<keyword evidence="5 7" id="KW-0067">ATP-binding</keyword>
<keyword evidence="8" id="KW-0648">Protein biosynthesis</keyword>
<keyword evidence="1 7" id="KW-0436">Ligase</keyword>
<evidence type="ECO:0000256" key="8">
    <source>
        <dbReference type="RuleBase" id="RU363037"/>
    </source>
</evidence>
<dbReference type="GO" id="GO:0005524">
    <property type="term" value="F:ATP binding"/>
    <property type="evidence" value="ECO:0007669"/>
    <property type="project" value="UniProtKB-KW"/>
</dbReference>
<name>A0A238YV74_9PROT</name>
<keyword evidence="6 7" id="KW-0030">Aminoacyl-tRNA synthetase</keyword>
<organism evidence="10 11">
    <name type="scientific">Methylobacillus rhizosphaerae</name>
    <dbReference type="NCBI Taxonomy" id="551994"/>
    <lineage>
        <taxon>Bacteria</taxon>
        <taxon>Pseudomonadati</taxon>
        <taxon>Pseudomonadota</taxon>
        <taxon>Betaproteobacteria</taxon>
        <taxon>Nitrosomonadales</taxon>
        <taxon>Methylophilaceae</taxon>
        <taxon>Methylobacillus</taxon>
    </lineage>
</organism>
<feature type="binding site" evidence="7">
    <location>
        <position position="48"/>
    </location>
    <ligand>
        <name>L-glutamate</name>
        <dbReference type="ChEBI" id="CHEBI:29985"/>
    </ligand>
</feature>
<proteinExistence type="inferred from homology"/>
<dbReference type="PRINTS" id="PR00987">
    <property type="entry name" value="TRNASYNTHGLU"/>
</dbReference>
<dbReference type="PANTHER" id="PTHR43311">
    <property type="entry name" value="GLUTAMATE--TRNA LIGASE"/>
    <property type="match status" value="1"/>
</dbReference>
<feature type="binding site" evidence="7">
    <location>
        <position position="240"/>
    </location>
    <ligand>
        <name>ATP</name>
        <dbReference type="ChEBI" id="CHEBI:30616"/>
    </ligand>
</feature>
<dbReference type="GO" id="GO:0006400">
    <property type="term" value="P:tRNA modification"/>
    <property type="evidence" value="ECO:0007669"/>
    <property type="project" value="InterPro"/>
</dbReference>
<comment type="similarity">
    <text evidence="7">Belongs to the class-I aminoacyl-tRNA synthetase family. GluQ subfamily.</text>
</comment>
<dbReference type="GO" id="GO:0006424">
    <property type="term" value="P:glutamyl-tRNA aminoacylation"/>
    <property type="evidence" value="ECO:0007669"/>
    <property type="project" value="InterPro"/>
</dbReference>
<dbReference type="InterPro" id="IPR022380">
    <property type="entry name" value="Glu-Q_tRNA(Asp)_Synthase"/>
</dbReference>
<dbReference type="OrthoDB" id="9807503at2"/>
<dbReference type="GO" id="GO:0005829">
    <property type="term" value="C:cytosol"/>
    <property type="evidence" value="ECO:0007669"/>
    <property type="project" value="TreeGrafter"/>
</dbReference>
<dbReference type="Gene3D" id="3.40.50.620">
    <property type="entry name" value="HUPs"/>
    <property type="match status" value="1"/>
</dbReference>
<feature type="binding site" evidence="7">
    <location>
        <position position="128"/>
    </location>
    <ligand>
        <name>Zn(2+)</name>
        <dbReference type="ChEBI" id="CHEBI:29105"/>
    </ligand>
</feature>
<evidence type="ECO:0000256" key="2">
    <source>
        <dbReference type="ARBA" id="ARBA00022723"/>
    </source>
</evidence>
<feature type="short sequence motif" description="'HIGH' region" evidence="7">
    <location>
        <begin position="15"/>
        <end position="25"/>
    </location>
</feature>
<evidence type="ECO:0000256" key="7">
    <source>
        <dbReference type="HAMAP-Rule" id="MF_01428"/>
    </source>
</evidence>
<evidence type="ECO:0000256" key="1">
    <source>
        <dbReference type="ARBA" id="ARBA00022598"/>
    </source>
</evidence>
<feature type="binding site" evidence="7">
    <location>
        <position position="104"/>
    </location>
    <ligand>
        <name>Zn(2+)</name>
        <dbReference type="ChEBI" id="CHEBI:29105"/>
    </ligand>
</feature>
<keyword evidence="2 7" id="KW-0479">Metal-binding</keyword>
<dbReference type="NCBIfam" id="TIGR03838">
    <property type="entry name" value="queuosine_YadB"/>
    <property type="match status" value="1"/>
</dbReference>
<dbReference type="InterPro" id="IPR049940">
    <property type="entry name" value="GluQ/Sye"/>
</dbReference>
<dbReference type="InterPro" id="IPR000924">
    <property type="entry name" value="Glu/Gln-tRNA-synth"/>
</dbReference>
<dbReference type="GO" id="GO:0008270">
    <property type="term" value="F:zinc ion binding"/>
    <property type="evidence" value="ECO:0007669"/>
    <property type="project" value="UniProtKB-UniRule"/>
</dbReference>
<keyword evidence="11" id="KW-1185">Reference proteome</keyword>
<dbReference type="EC" id="6.1.1.-" evidence="7"/>
<keyword evidence="3 7" id="KW-0547">Nucleotide-binding</keyword>
<comment type="cofactor">
    <cofactor evidence="7">
        <name>Zn(2+)</name>
        <dbReference type="ChEBI" id="CHEBI:29105"/>
    </cofactor>
    <text evidence="7">Binds 1 zinc ion per subunit.</text>
</comment>
<feature type="domain" description="Glutamyl/glutaminyl-tRNA synthetase class Ib catalytic" evidence="9">
    <location>
        <begin position="10"/>
        <end position="259"/>
    </location>
</feature>
<keyword evidence="4 7" id="KW-0862">Zinc</keyword>
<gene>
    <name evidence="7" type="primary">gluQ</name>
    <name evidence="10" type="ORF">SAMN05192560_0843</name>
</gene>
<dbReference type="Proteomes" id="UP000198305">
    <property type="component" value="Unassembled WGS sequence"/>
</dbReference>
<evidence type="ECO:0000259" key="9">
    <source>
        <dbReference type="Pfam" id="PF00749"/>
    </source>
</evidence>
<dbReference type="NCBIfam" id="NF004314">
    <property type="entry name" value="PRK05710.1-3"/>
    <property type="match status" value="1"/>
</dbReference>
<feature type="binding site" evidence="7">
    <location>
        <position position="124"/>
    </location>
    <ligand>
        <name>Zn(2+)</name>
        <dbReference type="ChEBI" id="CHEBI:29105"/>
    </ligand>
</feature>